<organism evidence="4 5">
    <name type="scientific">Pedobacter jeongneungensis</name>
    <dbReference type="NCBI Taxonomy" id="947309"/>
    <lineage>
        <taxon>Bacteria</taxon>
        <taxon>Pseudomonadati</taxon>
        <taxon>Bacteroidota</taxon>
        <taxon>Sphingobacteriia</taxon>
        <taxon>Sphingobacteriales</taxon>
        <taxon>Sphingobacteriaceae</taxon>
        <taxon>Pedobacter</taxon>
    </lineage>
</organism>
<dbReference type="RefSeq" id="WP_344849643.1">
    <property type="nucleotide sequence ID" value="NZ_BAABBY010000002.1"/>
</dbReference>
<dbReference type="Pfam" id="PF20155">
    <property type="entry name" value="TMP_3"/>
    <property type="match status" value="1"/>
</dbReference>
<dbReference type="EMBL" id="BAABBY010000002">
    <property type="protein sequence ID" value="GAA4198650.1"/>
    <property type="molecule type" value="Genomic_DNA"/>
</dbReference>
<dbReference type="NCBIfam" id="TIGR02675">
    <property type="entry name" value="tape_meas_nterm"/>
    <property type="match status" value="1"/>
</dbReference>
<evidence type="ECO:0000256" key="2">
    <source>
        <dbReference type="SAM" id="Phobius"/>
    </source>
</evidence>
<evidence type="ECO:0000313" key="5">
    <source>
        <dbReference type="Proteomes" id="UP001501772"/>
    </source>
</evidence>
<evidence type="ECO:0000256" key="1">
    <source>
        <dbReference type="SAM" id="MobiDB-lite"/>
    </source>
</evidence>
<dbReference type="InterPro" id="IPR013491">
    <property type="entry name" value="Tape_meas_N"/>
</dbReference>
<keyword evidence="2" id="KW-0812">Transmembrane</keyword>
<feature type="transmembrane region" description="Helical" evidence="2">
    <location>
        <begin position="340"/>
        <end position="367"/>
    </location>
</feature>
<proteinExistence type="predicted"/>
<keyword evidence="2" id="KW-0472">Membrane</keyword>
<feature type="transmembrane region" description="Helical" evidence="2">
    <location>
        <begin position="317"/>
        <end position="334"/>
    </location>
</feature>
<feature type="transmembrane region" description="Helical" evidence="2">
    <location>
        <begin position="374"/>
        <end position="393"/>
    </location>
</feature>
<feature type="domain" description="Tape measure protein N-terminal" evidence="3">
    <location>
        <begin position="96"/>
        <end position="275"/>
    </location>
</feature>
<evidence type="ECO:0000313" key="4">
    <source>
        <dbReference type="EMBL" id="GAA4198650.1"/>
    </source>
</evidence>
<name>A0ABP8B6B2_9SPHI</name>
<sequence>MSDISFSITLKDLVSNKLSQVQENLQKFKSGADAIFSQLQNKIDKTNSLVVGFSFEGLVNKYENIKGKVEEVIGAQNAAFIAEKAWDGLKTIYNKGVELEQTQIRFESLTGSIGQAKKMLDQLSSYSGKSPYSGDVLTKSAEQMLSLGIAHDKIVPDIKMLGDVAMGNEEKFGTLSETFSNVMSAGKLMEGDLSKIIEQGFNPLKVISENTGISMDKLKSKMEDGAISADMIRESFKLATTSGGEYHSVIDELAQSAGGRWSTLMNTLSNVAGQIGLKLATWVSPIFEIGSVLLTWIIPFGSAILNVIKWVSDCTPLLIFLGSVVMALGGQFLIANGLAIAHAVVIGILDGAYGLATLAATAFNFVLSMNPISLIIIAIGALIAIIMVCWNKFAGFRGVIMGVWEAVKGFGMMIGEHIINRIKELISGMTGLAKALYLLFTGDFKKAWEVGKNAIVDLSGVKSISKLATDGMNVAKKVGKAYHDEVSKATKPKVVVATKTTNEKLEKMRPKQPTSDVFKSLLTDKAKKEPSKDQNITNVRNSSNSITGGGTQTSHITINLAKMQDQIVINTINSGEGATKMRQLLEEELNRLLGSITLMQTA</sequence>
<feature type="transmembrane region" description="Helical" evidence="2">
    <location>
        <begin position="282"/>
        <end position="305"/>
    </location>
</feature>
<reference evidence="5" key="1">
    <citation type="journal article" date="2019" name="Int. J. Syst. Evol. Microbiol.">
        <title>The Global Catalogue of Microorganisms (GCM) 10K type strain sequencing project: providing services to taxonomists for standard genome sequencing and annotation.</title>
        <authorList>
            <consortium name="The Broad Institute Genomics Platform"/>
            <consortium name="The Broad Institute Genome Sequencing Center for Infectious Disease"/>
            <person name="Wu L."/>
            <person name="Ma J."/>
        </authorList>
    </citation>
    <scope>NUCLEOTIDE SEQUENCE [LARGE SCALE GENOMIC DNA]</scope>
    <source>
        <strain evidence="5">JCM 17626</strain>
    </source>
</reference>
<comment type="caution">
    <text evidence="4">The sequence shown here is derived from an EMBL/GenBank/DDBJ whole genome shotgun (WGS) entry which is preliminary data.</text>
</comment>
<evidence type="ECO:0000259" key="3">
    <source>
        <dbReference type="Pfam" id="PF20155"/>
    </source>
</evidence>
<dbReference type="Proteomes" id="UP001501772">
    <property type="component" value="Unassembled WGS sequence"/>
</dbReference>
<feature type="region of interest" description="Disordered" evidence="1">
    <location>
        <begin position="528"/>
        <end position="550"/>
    </location>
</feature>
<keyword evidence="2" id="KW-1133">Transmembrane helix</keyword>
<gene>
    <name evidence="4" type="ORF">GCM10022289_07710</name>
</gene>
<feature type="compositionally biased region" description="Polar residues" evidence="1">
    <location>
        <begin position="533"/>
        <end position="550"/>
    </location>
</feature>
<accession>A0ABP8B6B2</accession>
<protein>
    <recommendedName>
        <fullName evidence="3">Tape measure protein N-terminal domain-containing protein</fullName>
    </recommendedName>
</protein>
<keyword evidence="5" id="KW-1185">Reference proteome</keyword>